<dbReference type="EMBL" id="JBHSIS010000020">
    <property type="protein sequence ID" value="MFC4857706.1"/>
    <property type="molecule type" value="Genomic_DNA"/>
</dbReference>
<dbReference type="PANTHER" id="PTHR13847:SF287">
    <property type="entry name" value="FAD-DEPENDENT OXIDOREDUCTASE DOMAIN-CONTAINING PROTEIN 1"/>
    <property type="match status" value="1"/>
</dbReference>
<dbReference type="Pfam" id="PF01266">
    <property type="entry name" value="DAO"/>
    <property type="match status" value="1"/>
</dbReference>
<keyword evidence="1 3" id="KW-0560">Oxidoreductase</keyword>
<dbReference type="SUPFAM" id="SSF51905">
    <property type="entry name" value="FAD/NAD(P)-binding domain"/>
    <property type="match status" value="1"/>
</dbReference>
<accession>A0ABV9SAM6</accession>
<protein>
    <submittedName>
        <fullName evidence="3">NAD(P)/FAD-dependent oxidoreductase</fullName>
        <ecNumber evidence="3">1.-.-.-</ecNumber>
    </submittedName>
</protein>
<dbReference type="PANTHER" id="PTHR13847">
    <property type="entry name" value="SARCOSINE DEHYDROGENASE-RELATED"/>
    <property type="match status" value="1"/>
</dbReference>
<sequence length="380" mass="39274">MAVDVVVVGAGMVGAACAYHCAAAGLRVAVLDRGGVAAGTTSGGEGNILVSDKEPGPELDLALLSVRLWRELGERLGADRFELEHKGGVVVARTAAARAGLADLTERQRACGVEALDVTAEDLPALEPNLTRDVTGGAHYPQDMQVQPMLAAAALLRAARELGATVHTGTEVRGFTRGRRGAVTGVRTGSADVPARWVVNAAGTWGGEVAGLAGVALPVLPRKGFVLVTEPLPRVVRHKVYSADYVAGVASDDAGLETSVVVEGTRGGTVLIGASRERVGFDRRMSLPVVRGLAAQAIGLFPFLAEVTLLRTYLGFRPYCPDHLPVIGPDPRAPGLVHACGHEGAGIGLSAATGHLIAQILTGVAPDLDLAPFRPERFAA</sequence>
<dbReference type="RefSeq" id="WP_378059694.1">
    <property type="nucleotide sequence ID" value="NZ_JBHSIS010000020.1"/>
</dbReference>
<organism evidence="3 4">
    <name type="scientific">Actinophytocola glycyrrhizae</name>
    <dbReference type="NCBI Taxonomy" id="2044873"/>
    <lineage>
        <taxon>Bacteria</taxon>
        <taxon>Bacillati</taxon>
        <taxon>Actinomycetota</taxon>
        <taxon>Actinomycetes</taxon>
        <taxon>Pseudonocardiales</taxon>
        <taxon>Pseudonocardiaceae</taxon>
    </lineage>
</organism>
<evidence type="ECO:0000259" key="2">
    <source>
        <dbReference type="Pfam" id="PF01266"/>
    </source>
</evidence>
<dbReference type="InterPro" id="IPR006076">
    <property type="entry name" value="FAD-dep_OxRdtase"/>
</dbReference>
<reference evidence="4" key="1">
    <citation type="journal article" date="2019" name="Int. J. Syst. Evol. Microbiol.">
        <title>The Global Catalogue of Microorganisms (GCM) 10K type strain sequencing project: providing services to taxonomists for standard genome sequencing and annotation.</title>
        <authorList>
            <consortium name="The Broad Institute Genomics Platform"/>
            <consortium name="The Broad Institute Genome Sequencing Center for Infectious Disease"/>
            <person name="Wu L."/>
            <person name="Ma J."/>
        </authorList>
    </citation>
    <scope>NUCLEOTIDE SEQUENCE [LARGE SCALE GENOMIC DNA]</scope>
    <source>
        <strain evidence="4">ZS-22-S1</strain>
    </source>
</reference>
<dbReference type="InterPro" id="IPR036188">
    <property type="entry name" value="FAD/NAD-bd_sf"/>
</dbReference>
<comment type="caution">
    <text evidence="3">The sequence shown here is derived from an EMBL/GenBank/DDBJ whole genome shotgun (WGS) entry which is preliminary data.</text>
</comment>
<dbReference type="GO" id="GO:0016491">
    <property type="term" value="F:oxidoreductase activity"/>
    <property type="evidence" value="ECO:0007669"/>
    <property type="project" value="UniProtKB-KW"/>
</dbReference>
<dbReference type="SUPFAM" id="SSF54373">
    <property type="entry name" value="FAD-linked reductases, C-terminal domain"/>
    <property type="match status" value="1"/>
</dbReference>
<proteinExistence type="predicted"/>
<dbReference type="Proteomes" id="UP001595859">
    <property type="component" value="Unassembled WGS sequence"/>
</dbReference>
<dbReference type="Gene3D" id="3.50.50.60">
    <property type="entry name" value="FAD/NAD(P)-binding domain"/>
    <property type="match status" value="1"/>
</dbReference>
<feature type="domain" description="FAD dependent oxidoreductase" evidence="2">
    <location>
        <begin position="4"/>
        <end position="359"/>
    </location>
</feature>
<evidence type="ECO:0000313" key="4">
    <source>
        <dbReference type="Proteomes" id="UP001595859"/>
    </source>
</evidence>
<keyword evidence="4" id="KW-1185">Reference proteome</keyword>
<evidence type="ECO:0000313" key="3">
    <source>
        <dbReference type="EMBL" id="MFC4857706.1"/>
    </source>
</evidence>
<dbReference type="Gene3D" id="3.30.9.10">
    <property type="entry name" value="D-Amino Acid Oxidase, subunit A, domain 2"/>
    <property type="match status" value="1"/>
</dbReference>
<name>A0ABV9SAM6_9PSEU</name>
<gene>
    <name evidence="3" type="ORF">ACFPCV_29765</name>
</gene>
<evidence type="ECO:0000256" key="1">
    <source>
        <dbReference type="ARBA" id="ARBA00023002"/>
    </source>
</evidence>
<dbReference type="EC" id="1.-.-.-" evidence="3"/>